<reference evidence="7 9" key="2">
    <citation type="submission" date="2019-12" db="EMBL/GenBank/DDBJ databases">
        <title>Chromosome-level assembly of the Caenorhabditis remanei genome.</title>
        <authorList>
            <person name="Teterina A.A."/>
            <person name="Willis J.H."/>
            <person name="Phillips P.C."/>
        </authorList>
    </citation>
    <scope>NUCLEOTIDE SEQUENCE [LARGE SCALE GENOMIC DNA]</scope>
    <source>
        <strain evidence="7 9">PX506</strain>
        <tissue evidence="7">Whole organism</tissue>
    </source>
</reference>
<sequence>MLKVKTSDDKLIEIGHNVIQRSKTLSDVFHNSKGDSNAIYSLATINSNAVYLIIEWCEHHKDVPIPAEEQCEWEFTDFDKNFFESLVDGEAFQVVTASSILDMKSLMGAGCKYIANLAKGKSPDELRLVYGIPTDSDDDEQHSIRMQ</sequence>
<dbReference type="PIRSF" id="PIRSF028729">
    <property type="entry name" value="E3_ubiquit_lig_SCF_Skp"/>
    <property type="match status" value="1"/>
</dbReference>
<dbReference type="Pfam" id="PF03931">
    <property type="entry name" value="Skp1_POZ"/>
    <property type="match status" value="1"/>
</dbReference>
<dbReference type="SUPFAM" id="SSF54695">
    <property type="entry name" value="POZ domain"/>
    <property type="match status" value="1"/>
</dbReference>
<reference evidence="6" key="1">
    <citation type="submission" date="2007-07" db="EMBL/GenBank/DDBJ databases">
        <title>PCAP assembly of the Caenorhabditis remanei genome.</title>
        <authorList>
            <consortium name="The Caenorhabditis remanei Sequencing Consortium"/>
            <person name="Wilson R.K."/>
        </authorList>
    </citation>
    <scope>NUCLEOTIDE SEQUENCE [LARGE SCALE GENOMIC DNA]</scope>
    <source>
        <strain evidence="6">PB4641</strain>
    </source>
</reference>
<dbReference type="SMART" id="SM00512">
    <property type="entry name" value="Skp1"/>
    <property type="match status" value="1"/>
</dbReference>
<protein>
    <recommendedName>
        <fullName evidence="3">Skp1-related protein</fullName>
    </recommendedName>
</protein>
<dbReference type="SUPFAM" id="SSF81382">
    <property type="entry name" value="Skp1 dimerisation domain-like"/>
    <property type="match status" value="1"/>
</dbReference>
<dbReference type="OrthoDB" id="5788891at2759"/>
<dbReference type="GO" id="GO:0006511">
    <property type="term" value="P:ubiquitin-dependent protein catabolic process"/>
    <property type="evidence" value="ECO:0007669"/>
    <property type="project" value="InterPro"/>
</dbReference>
<evidence type="ECO:0000259" key="4">
    <source>
        <dbReference type="Pfam" id="PF01466"/>
    </source>
</evidence>
<dbReference type="UniPathway" id="UPA00143"/>
<dbReference type="InterPro" id="IPR011333">
    <property type="entry name" value="SKP1/BTB/POZ_sf"/>
</dbReference>
<evidence type="ECO:0000256" key="1">
    <source>
        <dbReference type="ARBA" id="ARBA00009993"/>
    </source>
</evidence>
<proteinExistence type="inferred from homology"/>
<dbReference type="Proteomes" id="UP000483820">
    <property type="component" value="Chromosome I"/>
</dbReference>
<dbReference type="InterPro" id="IPR016897">
    <property type="entry name" value="SKP1"/>
</dbReference>
<comment type="function">
    <text evidence="3">Probable essential component of SCF (SKP1-CUL1-F-box protein) E3 ubiquitin-protein ligase complexes, which mediate the ubiquitination and subsequent proteasomal degradation of target proteins. Regulates cell proliferation during embryonic and larval development.</text>
</comment>
<evidence type="ECO:0000256" key="3">
    <source>
        <dbReference type="PIRNR" id="PIRNR028729"/>
    </source>
</evidence>
<dbReference type="Proteomes" id="UP000008281">
    <property type="component" value="Unassembled WGS sequence"/>
</dbReference>
<gene>
    <name evidence="6" type="ORF">CRE_03649</name>
    <name evidence="7" type="ORF">GCK72_001277</name>
</gene>
<dbReference type="eggNOG" id="KOG1724">
    <property type="taxonomic scope" value="Eukaryota"/>
</dbReference>
<dbReference type="Gene3D" id="3.30.710.10">
    <property type="entry name" value="Potassium Channel Kv1.1, Chain A"/>
    <property type="match status" value="1"/>
</dbReference>
<dbReference type="OMA" id="CKYIANL"/>
<dbReference type="InParanoid" id="E3LXG2"/>
<dbReference type="InterPro" id="IPR001232">
    <property type="entry name" value="SKP1-like"/>
</dbReference>
<dbReference type="EMBL" id="WUAV01000001">
    <property type="protein sequence ID" value="KAF1769460.1"/>
    <property type="molecule type" value="Genomic_DNA"/>
</dbReference>
<evidence type="ECO:0000313" key="8">
    <source>
        <dbReference type="Proteomes" id="UP000008281"/>
    </source>
</evidence>
<dbReference type="InterPro" id="IPR036296">
    <property type="entry name" value="SKP1-like_dim_sf"/>
</dbReference>
<dbReference type="InterPro" id="IPR016073">
    <property type="entry name" value="Skp1_comp_POZ"/>
</dbReference>
<evidence type="ECO:0000313" key="6">
    <source>
        <dbReference type="EMBL" id="EFO84760.1"/>
    </source>
</evidence>
<dbReference type="AlphaFoldDB" id="E3LXG2"/>
<feature type="domain" description="SKP1 component dimerisation" evidence="4">
    <location>
        <begin position="104"/>
        <end position="146"/>
    </location>
</feature>
<evidence type="ECO:0000313" key="9">
    <source>
        <dbReference type="Proteomes" id="UP000483820"/>
    </source>
</evidence>
<dbReference type="HOGENOM" id="CLU_059252_1_1_1"/>
<evidence type="ECO:0000313" key="7">
    <source>
        <dbReference type="EMBL" id="KAF1769460.1"/>
    </source>
</evidence>
<dbReference type="STRING" id="31234.E3LXG2"/>
<dbReference type="GeneID" id="9801558"/>
<name>E3LXG2_CAERE</name>
<dbReference type="RefSeq" id="XP_003111260.1">
    <property type="nucleotide sequence ID" value="XM_003111212.1"/>
</dbReference>
<keyword evidence="2 3" id="KW-0833">Ubl conjugation pathway</keyword>
<dbReference type="GO" id="GO:0016567">
    <property type="term" value="P:protein ubiquitination"/>
    <property type="evidence" value="ECO:0007669"/>
    <property type="project" value="UniProtKB-UniPathway"/>
</dbReference>
<dbReference type="CTD" id="9801558"/>
<comment type="pathway">
    <text evidence="3">Protein modification; protein ubiquitination.</text>
</comment>
<dbReference type="PANTHER" id="PTHR11165">
    <property type="entry name" value="SKP1"/>
    <property type="match status" value="1"/>
</dbReference>
<accession>E3LXG2</accession>
<dbReference type="EMBL" id="DS268418">
    <property type="protein sequence ID" value="EFO84760.1"/>
    <property type="molecule type" value="Genomic_DNA"/>
</dbReference>
<feature type="domain" description="SKP1 component POZ" evidence="5">
    <location>
        <begin position="1"/>
        <end position="62"/>
    </location>
</feature>
<keyword evidence="8" id="KW-1185">Reference proteome</keyword>
<dbReference type="KEGG" id="crq:GCK72_001277"/>
<comment type="similarity">
    <text evidence="1 3">Belongs to the SKP1 family.</text>
</comment>
<organism evidence="8">
    <name type="scientific">Caenorhabditis remanei</name>
    <name type="common">Caenorhabditis vulgaris</name>
    <dbReference type="NCBI Taxonomy" id="31234"/>
    <lineage>
        <taxon>Eukaryota</taxon>
        <taxon>Metazoa</taxon>
        <taxon>Ecdysozoa</taxon>
        <taxon>Nematoda</taxon>
        <taxon>Chromadorea</taxon>
        <taxon>Rhabditida</taxon>
        <taxon>Rhabditina</taxon>
        <taxon>Rhabditomorpha</taxon>
        <taxon>Rhabditoidea</taxon>
        <taxon>Rhabditidae</taxon>
        <taxon>Peloderinae</taxon>
        <taxon>Caenorhabditis</taxon>
    </lineage>
</organism>
<evidence type="ECO:0000259" key="5">
    <source>
        <dbReference type="Pfam" id="PF03931"/>
    </source>
</evidence>
<evidence type="ECO:0000256" key="2">
    <source>
        <dbReference type="ARBA" id="ARBA00022786"/>
    </source>
</evidence>
<dbReference type="Pfam" id="PF01466">
    <property type="entry name" value="Skp1"/>
    <property type="match status" value="1"/>
</dbReference>
<dbReference type="InterPro" id="IPR016072">
    <property type="entry name" value="Skp1_comp_dimer"/>
</dbReference>